<keyword evidence="2" id="KW-1133">Transmembrane helix</keyword>
<feature type="compositionally biased region" description="Low complexity" evidence="1">
    <location>
        <begin position="35"/>
        <end position="61"/>
    </location>
</feature>
<feature type="compositionally biased region" description="Low complexity" evidence="1">
    <location>
        <begin position="168"/>
        <end position="178"/>
    </location>
</feature>
<dbReference type="OrthoDB" id="10453824at2759"/>
<name>U4L0V0_PYROM</name>
<feature type="compositionally biased region" description="Polar residues" evidence="1">
    <location>
        <begin position="66"/>
        <end position="85"/>
    </location>
</feature>
<feature type="transmembrane region" description="Helical" evidence="2">
    <location>
        <begin position="6"/>
        <end position="21"/>
    </location>
</feature>
<evidence type="ECO:0000313" key="3">
    <source>
        <dbReference type="EMBL" id="CCX07863.1"/>
    </source>
</evidence>
<dbReference type="EMBL" id="HF935378">
    <property type="protein sequence ID" value="CCX07863.1"/>
    <property type="molecule type" value="Genomic_DNA"/>
</dbReference>
<evidence type="ECO:0000256" key="2">
    <source>
        <dbReference type="SAM" id="Phobius"/>
    </source>
</evidence>
<proteinExistence type="predicted"/>
<feature type="compositionally biased region" description="Polar residues" evidence="1">
    <location>
        <begin position="92"/>
        <end position="103"/>
    </location>
</feature>
<feature type="region of interest" description="Disordered" evidence="1">
    <location>
        <begin position="152"/>
        <end position="258"/>
    </location>
</feature>
<feature type="compositionally biased region" description="Polar residues" evidence="1">
    <location>
        <begin position="195"/>
        <end position="211"/>
    </location>
</feature>
<dbReference type="Proteomes" id="UP000018144">
    <property type="component" value="Unassembled WGS sequence"/>
</dbReference>
<evidence type="ECO:0000313" key="4">
    <source>
        <dbReference type="Proteomes" id="UP000018144"/>
    </source>
</evidence>
<organism evidence="3 4">
    <name type="scientific">Pyronema omphalodes (strain CBS 100304)</name>
    <name type="common">Pyronema confluens</name>
    <dbReference type="NCBI Taxonomy" id="1076935"/>
    <lineage>
        <taxon>Eukaryota</taxon>
        <taxon>Fungi</taxon>
        <taxon>Dikarya</taxon>
        <taxon>Ascomycota</taxon>
        <taxon>Pezizomycotina</taxon>
        <taxon>Pezizomycetes</taxon>
        <taxon>Pezizales</taxon>
        <taxon>Pyronemataceae</taxon>
        <taxon>Pyronema</taxon>
    </lineage>
</organism>
<accession>U4L0V0</accession>
<dbReference type="AlphaFoldDB" id="U4L0V0"/>
<reference evidence="3 4" key="1">
    <citation type="journal article" date="2013" name="PLoS Genet.">
        <title>The genome and development-dependent transcriptomes of Pyronema confluens: a window into fungal evolution.</title>
        <authorList>
            <person name="Traeger S."/>
            <person name="Altegoer F."/>
            <person name="Freitag M."/>
            <person name="Gabaldon T."/>
            <person name="Kempken F."/>
            <person name="Kumar A."/>
            <person name="Marcet-Houben M."/>
            <person name="Poggeler S."/>
            <person name="Stajich J.E."/>
            <person name="Nowrousian M."/>
        </authorList>
    </citation>
    <scope>NUCLEOTIDE SEQUENCE [LARGE SCALE GENOMIC DNA]</scope>
    <source>
        <strain evidence="4">CBS 100304</strain>
        <tissue evidence="3">Vegetative mycelium</tissue>
    </source>
</reference>
<keyword evidence="4" id="KW-1185">Reference proteome</keyword>
<keyword evidence="2" id="KW-0472">Membrane</keyword>
<sequence>MAEEITIPYFIILFLIMYFLIQREERIRPCKSLGRLSCPPSPTTSTSSRLSVTPRLSTTRLCTAGSAGSTGTEATSNVKQPSTISPAAPRKQSPSRLPQTPQRINHGAGLQTPPPTPPSAKVLSSPGLKEAVIKAGMKDAGVQTYVRPVRGRGRVLSPGGPGGLPRMSLGSSGVSSKSAVTGRTSPPPARVFGKTSGNVQRINPPSSVKGSGSTGEKIPSPQRIMPGSSVGHGKSSMGGKVTPPRQMGAIPRAARVRA</sequence>
<evidence type="ECO:0000256" key="1">
    <source>
        <dbReference type="SAM" id="MobiDB-lite"/>
    </source>
</evidence>
<keyword evidence="2" id="KW-0812">Transmembrane</keyword>
<feature type="region of interest" description="Disordered" evidence="1">
    <location>
        <begin position="32"/>
        <end position="125"/>
    </location>
</feature>
<protein>
    <submittedName>
        <fullName evidence="3">Uncharacterized protein</fullName>
    </submittedName>
</protein>
<gene>
    <name evidence="3" type="ORF">PCON_07452</name>
</gene>